<dbReference type="SUPFAM" id="SSF82171">
    <property type="entry name" value="DPP6 N-terminal domain-like"/>
    <property type="match status" value="1"/>
</dbReference>
<evidence type="ECO:0000313" key="3">
    <source>
        <dbReference type="Proteomes" id="UP000476064"/>
    </source>
</evidence>
<accession>A0A6C0G2P2</accession>
<reference evidence="2 3" key="1">
    <citation type="submission" date="2020-01" db="EMBL/GenBank/DDBJ databases">
        <title>Paenibacillus sp. nov., isolated from tomato rhizosphere.</title>
        <authorList>
            <person name="Weon H.-Y."/>
            <person name="Lee S.A."/>
        </authorList>
    </citation>
    <scope>NUCLEOTIDE SEQUENCE [LARGE SCALE GENOMIC DNA]</scope>
    <source>
        <strain evidence="2 3">12200R-189</strain>
    </source>
</reference>
<dbReference type="EMBL" id="CP048209">
    <property type="protein sequence ID" value="QHT61594.1"/>
    <property type="molecule type" value="Genomic_DNA"/>
</dbReference>
<protein>
    <recommendedName>
        <fullName evidence="4">WD40 repeat domain-containing protein</fullName>
    </recommendedName>
</protein>
<dbReference type="InterPro" id="IPR011042">
    <property type="entry name" value="6-blade_b-propeller_TolB-like"/>
</dbReference>
<evidence type="ECO:0000313" key="2">
    <source>
        <dbReference type="EMBL" id="QHT61594.1"/>
    </source>
</evidence>
<dbReference type="Gene3D" id="2.120.10.30">
    <property type="entry name" value="TolB, C-terminal domain"/>
    <property type="match status" value="1"/>
</dbReference>
<organism evidence="2 3">
    <name type="scientific">Paenibacillus lycopersici</name>
    <dbReference type="NCBI Taxonomy" id="2704462"/>
    <lineage>
        <taxon>Bacteria</taxon>
        <taxon>Bacillati</taxon>
        <taxon>Bacillota</taxon>
        <taxon>Bacilli</taxon>
        <taxon>Bacillales</taxon>
        <taxon>Paenibacillaceae</taxon>
        <taxon>Paenibacillus</taxon>
    </lineage>
</organism>
<dbReference type="AlphaFoldDB" id="A0A6C0G2P2"/>
<dbReference type="Proteomes" id="UP000476064">
    <property type="component" value="Chromosome"/>
</dbReference>
<evidence type="ECO:0008006" key="4">
    <source>
        <dbReference type="Google" id="ProtNLM"/>
    </source>
</evidence>
<dbReference type="KEGG" id="plyc:GXP70_17540"/>
<sequence length="386" mass="41570">MTKLRRRCTLFALAALILLLTSGCMGGPRSETIVIPGTDDDQMNSGATTGQSFRVKTIYRLPASAANGAQLLGWANNADLVALSAESRAATSTGLQLQRLAPPYEQFQPMEGTVPAAGWYALSPDGTRTAFIAKAKTGTELTLASLTDGKSAHMAAPPNGQWQMLSGSLSWSNNGRFVSYLVVSAEERGQLRIVVCDTVDRTAELYPLTGLQSYGELIKVALSDDGSGALIDTGKTVAFAKRNGDGYAVQYDRPSGFGESAWVGESQFAFLGSDGTLFQYDIRNGELSVLLEKVDSFRLSADRKSIAYTQDEKDTIFAGKLQGNNILYSEAVYQGVYPLRMDWSLDGGALLVDGRKRYAHAAAQGMPAVESNPVVDQLPFIIRFRS</sequence>
<dbReference type="PROSITE" id="PS51257">
    <property type="entry name" value="PROKAR_LIPOPROTEIN"/>
    <property type="match status" value="1"/>
</dbReference>
<feature type="chain" id="PRO_5039414083" description="WD40 repeat domain-containing protein" evidence="1">
    <location>
        <begin position="27"/>
        <end position="386"/>
    </location>
</feature>
<gene>
    <name evidence="2" type="ORF">GXP70_17540</name>
</gene>
<keyword evidence="1" id="KW-0732">Signal</keyword>
<name>A0A6C0G2P2_9BACL</name>
<feature type="signal peptide" evidence="1">
    <location>
        <begin position="1"/>
        <end position="26"/>
    </location>
</feature>
<evidence type="ECO:0000256" key="1">
    <source>
        <dbReference type="SAM" id="SignalP"/>
    </source>
</evidence>
<dbReference type="RefSeq" id="WP_162358033.1">
    <property type="nucleotide sequence ID" value="NZ_CP048209.1"/>
</dbReference>
<proteinExistence type="predicted"/>
<keyword evidence="3" id="KW-1185">Reference proteome</keyword>